<dbReference type="SUPFAM" id="SSF53098">
    <property type="entry name" value="Ribonuclease H-like"/>
    <property type="match status" value="1"/>
</dbReference>
<feature type="domain" description="Integrase catalytic" evidence="3">
    <location>
        <begin position="111"/>
        <end position="285"/>
    </location>
</feature>
<dbReference type="Pfam" id="PF22483">
    <property type="entry name" value="Mu-transpos_C_2"/>
    <property type="match status" value="1"/>
</dbReference>
<evidence type="ECO:0000313" key="4">
    <source>
        <dbReference type="EMBL" id="BBZ18712.1"/>
    </source>
</evidence>
<sequence>MEILEAFDLTGGYRAAAALAGCDHKTVAHYVALRDAGLSPDERPRREMAIDPFLDKVEEWVDRSNGLIRADVAHDKLVAMGFDGSERTTRRAVAAVKKSWRSGHRRVFRPWVAEPGLWLQFDWGQGPTVAGRQTLLFCAWLAWSRFRVVLPTWDRTLPSLLGCLDTTLRVIGGAPTYALTDNEKTVTVEHVARVPIRHPDVVAAGRHYGMTIRTCVPADPQTKGGSEATVRIAKADLVPTEANLLDAYATFAELQQACRDFCEQVNARPHRATGRVPAELLVEELPRLHVLPAQPVALAFGLTRRVGWDSTISVEGVRYSVPHHHIDERVWVRWCGEELVVTVIADGGPVEIARHARGQRGRPQIRDEHYPSDHPGRRALPGDRTPRAANPAEAAFLAIGDGAAAWLVEAAAAGASRVRSKMAEAVAFAKLHGAAAVDQALGTAALAGRFADADLAAILTHQQHGPAAAPIRVSDTHSLQPGTAGWAGFGAVSPDGDK</sequence>
<dbReference type="NCBIfam" id="NF033546">
    <property type="entry name" value="transpos_IS21"/>
    <property type="match status" value="1"/>
</dbReference>
<dbReference type="PROSITE" id="PS50994">
    <property type="entry name" value="INTEGRASE"/>
    <property type="match status" value="1"/>
</dbReference>
<gene>
    <name evidence="4" type="ORF">MGAD_30470</name>
</gene>
<evidence type="ECO:0000256" key="1">
    <source>
        <dbReference type="ARBA" id="ARBA00009277"/>
    </source>
</evidence>
<protein>
    <recommendedName>
        <fullName evidence="3">Integrase catalytic domain-containing protein</fullName>
    </recommendedName>
</protein>
<dbReference type="PANTHER" id="PTHR35004">
    <property type="entry name" value="TRANSPOSASE RV3428C-RELATED"/>
    <property type="match status" value="1"/>
</dbReference>
<dbReference type="GO" id="GO:0015074">
    <property type="term" value="P:DNA integration"/>
    <property type="evidence" value="ECO:0007669"/>
    <property type="project" value="InterPro"/>
</dbReference>
<dbReference type="Proteomes" id="UP000466187">
    <property type="component" value="Chromosome"/>
</dbReference>
<reference evidence="4 5" key="1">
    <citation type="journal article" date="2019" name="Emerg. Microbes Infect.">
        <title>Comprehensive subspecies identification of 175 nontuberculous mycobacteria species based on 7547 genomic profiles.</title>
        <authorList>
            <person name="Matsumoto Y."/>
            <person name="Kinjo T."/>
            <person name="Motooka D."/>
            <person name="Nabeya D."/>
            <person name="Jung N."/>
            <person name="Uechi K."/>
            <person name="Horii T."/>
            <person name="Iida T."/>
            <person name="Fujita J."/>
            <person name="Nakamura S."/>
        </authorList>
    </citation>
    <scope>NUCLEOTIDE SEQUENCE [LARGE SCALE GENOMIC DNA]</scope>
    <source>
        <strain evidence="4 5">JCM 12688</strain>
    </source>
</reference>
<dbReference type="InterPro" id="IPR054353">
    <property type="entry name" value="IstA-like_C"/>
</dbReference>
<dbReference type="KEGG" id="mgad:MGAD_30470"/>
<dbReference type="EMBL" id="AP022608">
    <property type="protein sequence ID" value="BBZ18712.1"/>
    <property type="molecule type" value="Genomic_DNA"/>
</dbReference>
<proteinExistence type="inferred from homology"/>
<name>A0A7I7WNZ8_MYCGU</name>
<dbReference type="PANTHER" id="PTHR35004:SF8">
    <property type="entry name" value="TRANSPOSASE RV3428C-RELATED"/>
    <property type="match status" value="1"/>
</dbReference>
<comment type="similarity">
    <text evidence="1">Belongs to the transposase IS21/IS408/IS1162 family.</text>
</comment>
<evidence type="ECO:0000313" key="5">
    <source>
        <dbReference type="Proteomes" id="UP000466187"/>
    </source>
</evidence>
<dbReference type="InterPro" id="IPR036397">
    <property type="entry name" value="RNaseH_sf"/>
</dbReference>
<organism evidence="4 5">
    <name type="scientific">Mycolicibacterium gadium</name>
    <name type="common">Mycobacterium gadium</name>
    <dbReference type="NCBI Taxonomy" id="1794"/>
    <lineage>
        <taxon>Bacteria</taxon>
        <taxon>Bacillati</taxon>
        <taxon>Actinomycetota</taxon>
        <taxon>Actinomycetes</taxon>
        <taxon>Mycobacteriales</taxon>
        <taxon>Mycobacteriaceae</taxon>
        <taxon>Mycolicibacterium</taxon>
    </lineage>
</organism>
<dbReference type="AlphaFoldDB" id="A0A7I7WNZ8"/>
<dbReference type="InterPro" id="IPR001584">
    <property type="entry name" value="Integrase_cat-core"/>
</dbReference>
<feature type="region of interest" description="Disordered" evidence="2">
    <location>
        <begin position="356"/>
        <end position="385"/>
    </location>
</feature>
<evidence type="ECO:0000256" key="2">
    <source>
        <dbReference type="SAM" id="MobiDB-lite"/>
    </source>
</evidence>
<dbReference type="InterPro" id="IPR012337">
    <property type="entry name" value="RNaseH-like_sf"/>
</dbReference>
<evidence type="ECO:0000259" key="3">
    <source>
        <dbReference type="PROSITE" id="PS50994"/>
    </source>
</evidence>
<dbReference type="Gene3D" id="3.30.420.10">
    <property type="entry name" value="Ribonuclease H-like superfamily/Ribonuclease H"/>
    <property type="match status" value="1"/>
</dbReference>
<feature type="compositionally biased region" description="Basic and acidic residues" evidence="2">
    <location>
        <begin position="364"/>
        <end position="385"/>
    </location>
</feature>
<dbReference type="GO" id="GO:0003676">
    <property type="term" value="F:nucleic acid binding"/>
    <property type="evidence" value="ECO:0007669"/>
    <property type="project" value="InterPro"/>
</dbReference>
<accession>A0A7I7WNZ8</accession>